<evidence type="ECO:0000256" key="1">
    <source>
        <dbReference type="SAM" id="MobiDB-lite"/>
    </source>
</evidence>
<evidence type="ECO:0000313" key="2">
    <source>
        <dbReference type="EMBL" id="SMH72024.1"/>
    </source>
</evidence>
<organism evidence="2 3">
    <name type="scientific">Candidatus Nitrosotalea okcheonensis</name>
    <dbReference type="NCBI Taxonomy" id="1903276"/>
    <lineage>
        <taxon>Archaea</taxon>
        <taxon>Nitrososphaerota</taxon>
        <taxon>Nitrososphaeria</taxon>
        <taxon>Nitrosotaleales</taxon>
        <taxon>Nitrosotaleaceae</taxon>
        <taxon>Nitrosotalea</taxon>
    </lineage>
</organism>
<evidence type="ECO:0000313" key="3">
    <source>
        <dbReference type="Proteomes" id="UP000230607"/>
    </source>
</evidence>
<feature type="region of interest" description="Disordered" evidence="1">
    <location>
        <begin position="19"/>
        <end position="44"/>
    </location>
</feature>
<protein>
    <submittedName>
        <fullName evidence="2">Uncharacterized protein</fullName>
    </submittedName>
</protein>
<feature type="compositionally biased region" description="Polar residues" evidence="1">
    <location>
        <begin position="26"/>
        <end position="44"/>
    </location>
</feature>
<reference evidence="3" key="1">
    <citation type="submission" date="2017-03" db="EMBL/GenBank/DDBJ databases">
        <authorList>
            <person name="Herbold C."/>
        </authorList>
    </citation>
    <scope>NUCLEOTIDE SEQUENCE [LARGE SCALE GENOMIC DNA]</scope>
</reference>
<name>A0A2H1FH06_9ARCH</name>
<dbReference type="AlphaFoldDB" id="A0A2H1FH06"/>
<dbReference type="EMBL" id="LT841358">
    <property type="protein sequence ID" value="SMH72024.1"/>
    <property type="molecule type" value="Genomic_DNA"/>
</dbReference>
<accession>A0A2H1FH06</accession>
<gene>
    <name evidence="2" type="ORF">NCS_11836</name>
</gene>
<dbReference type="Proteomes" id="UP000230607">
    <property type="component" value="Chromosome 1"/>
</dbReference>
<proteinExistence type="predicted"/>
<sequence length="44" mass="4918">MSNSSISLDLTMPVKSDKMGRERFELSTTSVSGRYPNQTRLPAQ</sequence>
<keyword evidence="3" id="KW-1185">Reference proteome</keyword>